<sequence length="429" mass="47698">MLRCMLVVVLMLGGLAAPCLAQSDQVVVRAWIGDEQDPNKVYSVNQQVMLYVDVATTRWFTGGTQLSHVDVPNLIAKQRSTLATNSTQNKSGQTWSHQRWEINLYPQATGTFDIPPIAVKVKVSLANGSNAEKTIYTAPVSFRAQLPSGALPSTDATDSQGSANTWLAAPSVSAEQDFQTSSEALHVGDSVTRTVTVEAQDSLSILIPTLLTRTEHQDRYQSYTAPPVLSDSQNRGDYLSKRVEQVTYVLQRGGDVTLPDLKLTWWNTKTQTLEHITLSGQTFAVKHTLTSWLRAYAPWLIALAAVLAIAIAALLAIKRYYRHRPLPLGVQFRRALKAQQWGKARVMLYQKMRRLTGETTLRDYQIHNVCDGELILPEDGKPNAFLALWKQITARKSSWGSWQQPLGIEQKLGISEQQAFSKREPKNGA</sequence>
<keyword evidence="1" id="KW-1133">Transmembrane helix</keyword>
<keyword evidence="4" id="KW-1185">Reference proteome</keyword>
<dbReference type="Proteomes" id="UP000198854">
    <property type="component" value="Unassembled WGS sequence"/>
</dbReference>
<keyword evidence="1" id="KW-0812">Transmembrane</keyword>
<organism evidence="3 4">
    <name type="scientific">Vibrio xiamenensis</name>
    <dbReference type="NCBI Taxonomy" id="861298"/>
    <lineage>
        <taxon>Bacteria</taxon>
        <taxon>Pseudomonadati</taxon>
        <taxon>Pseudomonadota</taxon>
        <taxon>Gammaproteobacteria</taxon>
        <taxon>Vibrionales</taxon>
        <taxon>Vibrionaceae</taxon>
        <taxon>Vibrio</taxon>
    </lineage>
</organism>
<proteinExistence type="predicted"/>
<gene>
    <name evidence="3" type="ORF">SAMN04488136_14029</name>
</gene>
<keyword evidence="2" id="KW-0732">Signal</keyword>
<evidence type="ECO:0000256" key="1">
    <source>
        <dbReference type="SAM" id="Phobius"/>
    </source>
</evidence>
<evidence type="ECO:0000313" key="4">
    <source>
        <dbReference type="Proteomes" id="UP000198854"/>
    </source>
</evidence>
<dbReference type="PANTHER" id="PTHR40940">
    <property type="entry name" value="PROTEIN BATD-RELATED"/>
    <property type="match status" value="1"/>
</dbReference>
<feature type="signal peptide" evidence="2">
    <location>
        <begin position="1"/>
        <end position="21"/>
    </location>
</feature>
<name>A0A1G8GSQ3_9VIBR</name>
<protein>
    <submittedName>
        <fullName evidence="3">Oxygen tolerance</fullName>
    </submittedName>
</protein>
<accession>A0A1G8GSQ3</accession>
<evidence type="ECO:0000256" key="2">
    <source>
        <dbReference type="SAM" id="SignalP"/>
    </source>
</evidence>
<dbReference type="InterPro" id="IPR025738">
    <property type="entry name" value="BatD"/>
</dbReference>
<dbReference type="RefSeq" id="WP_093279181.1">
    <property type="nucleotide sequence ID" value="NZ_FNDD01000040.1"/>
</dbReference>
<dbReference type="Pfam" id="PF13584">
    <property type="entry name" value="BatD"/>
    <property type="match status" value="1"/>
</dbReference>
<dbReference type="EMBL" id="FNDD01000040">
    <property type="protein sequence ID" value="SDH97402.1"/>
    <property type="molecule type" value="Genomic_DNA"/>
</dbReference>
<dbReference type="AlphaFoldDB" id="A0A1G8GSQ3"/>
<dbReference type="PANTHER" id="PTHR40940:SF1">
    <property type="entry name" value="PROTEIN BATD"/>
    <property type="match status" value="1"/>
</dbReference>
<feature type="chain" id="PRO_5011729989" evidence="2">
    <location>
        <begin position="22"/>
        <end position="429"/>
    </location>
</feature>
<keyword evidence="1" id="KW-0472">Membrane</keyword>
<feature type="transmembrane region" description="Helical" evidence="1">
    <location>
        <begin position="296"/>
        <end position="317"/>
    </location>
</feature>
<dbReference type="STRING" id="861298.SAMN04488136_14029"/>
<evidence type="ECO:0000313" key="3">
    <source>
        <dbReference type="EMBL" id="SDH97402.1"/>
    </source>
</evidence>
<reference evidence="3 4" key="1">
    <citation type="submission" date="2016-10" db="EMBL/GenBank/DDBJ databases">
        <authorList>
            <person name="de Groot N.N."/>
        </authorList>
    </citation>
    <scope>NUCLEOTIDE SEQUENCE [LARGE SCALE GENOMIC DNA]</scope>
    <source>
        <strain evidence="3 4">CGMCC 1.10228</strain>
    </source>
</reference>
<dbReference type="OrthoDB" id="5293418at2"/>